<dbReference type="PRINTS" id="PR00038">
    <property type="entry name" value="HTHLUXR"/>
</dbReference>
<dbReference type="Gene3D" id="1.10.10.10">
    <property type="entry name" value="Winged helix-like DNA-binding domain superfamily/Winged helix DNA-binding domain"/>
    <property type="match status" value="1"/>
</dbReference>
<evidence type="ECO:0000256" key="3">
    <source>
        <dbReference type="ARBA" id="ARBA00023163"/>
    </source>
</evidence>
<dbReference type="InterPro" id="IPR016032">
    <property type="entry name" value="Sig_transdc_resp-reg_C-effctor"/>
</dbReference>
<dbReference type="Pfam" id="PF00196">
    <property type="entry name" value="GerE"/>
    <property type="match status" value="1"/>
</dbReference>
<keyword evidence="3" id="KW-0804">Transcription</keyword>
<keyword evidence="2" id="KW-0238">DNA-binding</keyword>
<dbReference type="PANTHER" id="PTHR44688:SF16">
    <property type="entry name" value="DNA-BINDING TRANSCRIPTIONAL ACTIVATOR DEVR_DOSR"/>
    <property type="match status" value="1"/>
</dbReference>
<evidence type="ECO:0000313" key="5">
    <source>
        <dbReference type="EMBL" id="NEE03248.1"/>
    </source>
</evidence>
<accession>A0A6L9SF67</accession>
<evidence type="ECO:0000259" key="4">
    <source>
        <dbReference type="PROSITE" id="PS50043"/>
    </source>
</evidence>
<evidence type="ECO:0000256" key="1">
    <source>
        <dbReference type="ARBA" id="ARBA00023015"/>
    </source>
</evidence>
<keyword evidence="1" id="KW-0805">Transcription regulation</keyword>
<name>A0A6L9SF67_9ACTN</name>
<evidence type="ECO:0000256" key="2">
    <source>
        <dbReference type="ARBA" id="ARBA00023125"/>
    </source>
</evidence>
<dbReference type="RefSeq" id="WP_163742732.1">
    <property type="nucleotide sequence ID" value="NZ_JAAGOA010000020.1"/>
</dbReference>
<dbReference type="PROSITE" id="PS00622">
    <property type="entry name" value="HTH_LUXR_1"/>
    <property type="match status" value="1"/>
</dbReference>
<dbReference type="InterPro" id="IPR036388">
    <property type="entry name" value="WH-like_DNA-bd_sf"/>
</dbReference>
<dbReference type="InterPro" id="IPR000792">
    <property type="entry name" value="Tscrpt_reg_LuxR_C"/>
</dbReference>
<dbReference type="CDD" id="cd06170">
    <property type="entry name" value="LuxR_C_like"/>
    <property type="match status" value="1"/>
</dbReference>
<dbReference type="EMBL" id="JAAGOA010000020">
    <property type="protein sequence ID" value="NEE03248.1"/>
    <property type="molecule type" value="Genomic_DNA"/>
</dbReference>
<dbReference type="PANTHER" id="PTHR44688">
    <property type="entry name" value="DNA-BINDING TRANSCRIPTIONAL ACTIVATOR DEVR_DOSR"/>
    <property type="match status" value="1"/>
</dbReference>
<sequence>MTTTIIAAEEHVSLADVSMHRVLGHTELAAGRPALAARHFAIAIAAAGTSPRGLHVVPDLVEAAVRAGTPELVRGHAERFEAWAGDSASPLLLALSARVRALLSLGCAAEAAYGRAMHFHARADEVIEQARTQLLYGEYLRRIRRRSDACVFLAAALDTFRRVGALTWADRARIELQAATDADPAAIGWRGLTMQQRRIAEAVSQGASNREVAARLFLSPRTVEYHLRNVYIKLGIGSRSELIRYVLTSSGTAP</sequence>
<proteinExistence type="predicted"/>
<organism evidence="5 6">
    <name type="scientific">Phytoactinopolyspora halotolerans</name>
    <dbReference type="NCBI Taxonomy" id="1981512"/>
    <lineage>
        <taxon>Bacteria</taxon>
        <taxon>Bacillati</taxon>
        <taxon>Actinomycetota</taxon>
        <taxon>Actinomycetes</taxon>
        <taxon>Jiangellales</taxon>
        <taxon>Jiangellaceae</taxon>
        <taxon>Phytoactinopolyspora</taxon>
    </lineage>
</organism>
<dbReference type="GO" id="GO:0003677">
    <property type="term" value="F:DNA binding"/>
    <property type="evidence" value="ECO:0007669"/>
    <property type="project" value="UniProtKB-KW"/>
</dbReference>
<gene>
    <name evidence="5" type="ORF">G1H10_24070</name>
</gene>
<dbReference type="PROSITE" id="PS50043">
    <property type="entry name" value="HTH_LUXR_2"/>
    <property type="match status" value="1"/>
</dbReference>
<dbReference type="Proteomes" id="UP000475214">
    <property type="component" value="Unassembled WGS sequence"/>
</dbReference>
<protein>
    <submittedName>
        <fullName evidence="5">Helix-turn-helix transcriptional regulator</fullName>
    </submittedName>
</protein>
<feature type="domain" description="HTH luxR-type" evidence="4">
    <location>
        <begin position="185"/>
        <end position="250"/>
    </location>
</feature>
<comment type="caution">
    <text evidence="5">The sequence shown here is derived from an EMBL/GenBank/DDBJ whole genome shotgun (WGS) entry which is preliminary data.</text>
</comment>
<reference evidence="5 6" key="1">
    <citation type="submission" date="2020-02" db="EMBL/GenBank/DDBJ databases">
        <authorList>
            <person name="Li X.-J."/>
            <person name="Han X.-M."/>
        </authorList>
    </citation>
    <scope>NUCLEOTIDE SEQUENCE [LARGE SCALE GENOMIC DNA]</scope>
    <source>
        <strain evidence="5 6">CCTCC AB 2017055</strain>
    </source>
</reference>
<dbReference type="AlphaFoldDB" id="A0A6L9SF67"/>
<dbReference type="SMART" id="SM00421">
    <property type="entry name" value="HTH_LUXR"/>
    <property type="match status" value="1"/>
</dbReference>
<keyword evidence="6" id="KW-1185">Reference proteome</keyword>
<dbReference type="GO" id="GO:0006355">
    <property type="term" value="P:regulation of DNA-templated transcription"/>
    <property type="evidence" value="ECO:0007669"/>
    <property type="project" value="InterPro"/>
</dbReference>
<evidence type="ECO:0000313" key="6">
    <source>
        <dbReference type="Proteomes" id="UP000475214"/>
    </source>
</evidence>
<dbReference type="SUPFAM" id="SSF46894">
    <property type="entry name" value="C-terminal effector domain of the bipartite response regulators"/>
    <property type="match status" value="1"/>
</dbReference>